<name>A0ABV3LLP4_9MICO</name>
<keyword evidence="2" id="KW-1185">Reference proteome</keyword>
<evidence type="ECO:0000313" key="2">
    <source>
        <dbReference type="Proteomes" id="UP001553715"/>
    </source>
</evidence>
<reference evidence="1 2" key="1">
    <citation type="submission" date="2024-06" db="EMBL/GenBank/DDBJ databases">
        <title>The Natural Products Discovery Center: Release of the First 8490 Sequenced Strains for Exploring Actinobacteria Biosynthetic Diversity.</title>
        <authorList>
            <person name="Kalkreuter E."/>
            <person name="Kautsar S.A."/>
            <person name="Yang D."/>
            <person name="Bader C.D."/>
            <person name="Teijaro C.N."/>
            <person name="Fluegel L."/>
            <person name="Davis C.M."/>
            <person name="Simpson J.R."/>
            <person name="Lauterbach L."/>
            <person name="Steele A.D."/>
            <person name="Gui C."/>
            <person name="Meng S."/>
            <person name="Li G."/>
            <person name="Viehrig K."/>
            <person name="Ye F."/>
            <person name="Su P."/>
            <person name="Kiefer A.F."/>
            <person name="Nichols A."/>
            <person name="Cepeda A.J."/>
            <person name="Yan W."/>
            <person name="Fan B."/>
            <person name="Jiang Y."/>
            <person name="Adhikari A."/>
            <person name="Zheng C.-J."/>
            <person name="Schuster L."/>
            <person name="Cowan T.M."/>
            <person name="Smanski M.J."/>
            <person name="Chevrette M.G."/>
            <person name="De Carvalho L.P.S."/>
            <person name="Shen B."/>
        </authorList>
    </citation>
    <scope>NUCLEOTIDE SEQUENCE [LARGE SCALE GENOMIC DNA]</scope>
    <source>
        <strain evidence="1 2">NPDC077434</strain>
    </source>
</reference>
<organism evidence="1 2">
    <name type="scientific">Microbacterium profundi</name>
    <dbReference type="NCBI Taxonomy" id="450380"/>
    <lineage>
        <taxon>Bacteria</taxon>
        <taxon>Bacillati</taxon>
        <taxon>Actinomycetota</taxon>
        <taxon>Actinomycetes</taxon>
        <taxon>Micrococcales</taxon>
        <taxon>Microbacteriaceae</taxon>
        <taxon>Microbacterium</taxon>
    </lineage>
</organism>
<sequence>MVLASAQKVLVLRALTQVVVQDPRFLDGGLQVRDLNRFYREGTDAGAHERSLLADGLGIESSDAWVPVSRLALYMMRYSSNAATDALATLLKSHWYSKSVEASPNGAQLELPPLIIDQLPSTSADQASRWYRASTRSLVHALVEMETMRSVSAPFDPFAYLPRLRGFREPAVRGKKGQVPGHRAGAIIVQPR</sequence>
<protein>
    <submittedName>
        <fullName evidence="1">Uncharacterized protein</fullName>
    </submittedName>
</protein>
<dbReference type="Gene3D" id="3.40.710.10">
    <property type="entry name" value="DD-peptidase/beta-lactamase superfamily"/>
    <property type="match status" value="1"/>
</dbReference>
<dbReference type="SUPFAM" id="SSF56601">
    <property type="entry name" value="beta-lactamase/transpeptidase-like"/>
    <property type="match status" value="1"/>
</dbReference>
<comment type="caution">
    <text evidence="1">The sequence shown here is derived from an EMBL/GenBank/DDBJ whole genome shotgun (WGS) entry which is preliminary data.</text>
</comment>
<dbReference type="RefSeq" id="WP_366233288.1">
    <property type="nucleotide sequence ID" value="NZ_JBFBMH010000027.1"/>
</dbReference>
<proteinExistence type="predicted"/>
<accession>A0ABV3LLP4</accession>
<dbReference type="Proteomes" id="UP001553715">
    <property type="component" value="Unassembled WGS sequence"/>
</dbReference>
<dbReference type="EMBL" id="JBFBMH010000027">
    <property type="protein sequence ID" value="MEW1976295.1"/>
    <property type="molecule type" value="Genomic_DNA"/>
</dbReference>
<gene>
    <name evidence="1" type="ORF">AB0301_14640</name>
</gene>
<evidence type="ECO:0000313" key="1">
    <source>
        <dbReference type="EMBL" id="MEW1976295.1"/>
    </source>
</evidence>
<dbReference type="InterPro" id="IPR012338">
    <property type="entry name" value="Beta-lactam/transpept-like"/>
</dbReference>